<feature type="transmembrane region" description="Helical" evidence="6">
    <location>
        <begin position="48"/>
        <end position="67"/>
    </location>
</feature>
<keyword evidence="2" id="KW-0813">Transport</keyword>
<feature type="transmembrane region" description="Helical" evidence="6">
    <location>
        <begin position="229"/>
        <end position="246"/>
    </location>
</feature>
<dbReference type="Gene3D" id="1.20.1250.20">
    <property type="entry name" value="MFS general substrate transporter like domains"/>
    <property type="match status" value="2"/>
</dbReference>
<feature type="transmembrane region" description="Helical" evidence="6">
    <location>
        <begin position="79"/>
        <end position="102"/>
    </location>
</feature>
<evidence type="ECO:0000259" key="7">
    <source>
        <dbReference type="PROSITE" id="PS50850"/>
    </source>
</evidence>
<dbReference type="PROSITE" id="PS50850">
    <property type="entry name" value="MFS"/>
    <property type="match status" value="1"/>
</dbReference>
<dbReference type="CDD" id="cd17504">
    <property type="entry name" value="MFS_MMR_MDR_like"/>
    <property type="match status" value="1"/>
</dbReference>
<comment type="subcellular location">
    <subcellularLocation>
        <location evidence="1">Cell membrane</location>
        <topology evidence="1">Multi-pass membrane protein</topology>
    </subcellularLocation>
</comment>
<dbReference type="SUPFAM" id="SSF103473">
    <property type="entry name" value="MFS general substrate transporter"/>
    <property type="match status" value="1"/>
</dbReference>
<keyword evidence="4 6" id="KW-1133">Transmembrane helix</keyword>
<evidence type="ECO:0000256" key="5">
    <source>
        <dbReference type="ARBA" id="ARBA00023136"/>
    </source>
</evidence>
<evidence type="ECO:0000256" key="6">
    <source>
        <dbReference type="SAM" id="Phobius"/>
    </source>
</evidence>
<reference evidence="8 9" key="1">
    <citation type="submission" date="2021-03" db="EMBL/GenBank/DDBJ databases">
        <title>Sequencing the genomes of 1000 actinobacteria strains.</title>
        <authorList>
            <person name="Klenk H.-P."/>
        </authorList>
    </citation>
    <scope>NUCLEOTIDE SEQUENCE [LARGE SCALE GENOMIC DNA]</scope>
    <source>
        <strain evidence="8 9">DSM 46670</strain>
    </source>
</reference>
<evidence type="ECO:0000313" key="8">
    <source>
        <dbReference type="EMBL" id="MBP2330715.1"/>
    </source>
</evidence>
<feature type="transmembrane region" description="Helical" evidence="6">
    <location>
        <begin position="197"/>
        <end position="217"/>
    </location>
</feature>
<proteinExistence type="predicted"/>
<gene>
    <name evidence="8" type="ORF">JOF56_011100</name>
</gene>
<dbReference type="Pfam" id="PF07690">
    <property type="entry name" value="MFS_1"/>
    <property type="match status" value="2"/>
</dbReference>
<dbReference type="RefSeq" id="WP_307855709.1">
    <property type="nucleotide sequence ID" value="NZ_JAGINW010000001.1"/>
</dbReference>
<dbReference type="InterPro" id="IPR020846">
    <property type="entry name" value="MFS_dom"/>
</dbReference>
<dbReference type="EMBL" id="JAGINW010000001">
    <property type="protein sequence ID" value="MBP2330715.1"/>
    <property type="molecule type" value="Genomic_DNA"/>
</dbReference>
<protein>
    <submittedName>
        <fullName evidence="8">EmrB/QacA subfamily drug resistance transporter</fullName>
    </submittedName>
</protein>
<evidence type="ECO:0000256" key="3">
    <source>
        <dbReference type="ARBA" id="ARBA00022692"/>
    </source>
</evidence>
<feature type="domain" description="Major facilitator superfamily (MFS) profile" evidence="7">
    <location>
        <begin position="13"/>
        <end position="463"/>
    </location>
</feature>
<feature type="transmembrane region" description="Helical" evidence="6">
    <location>
        <begin position="12"/>
        <end position="36"/>
    </location>
</feature>
<feature type="transmembrane region" description="Helical" evidence="6">
    <location>
        <begin position="164"/>
        <end position="185"/>
    </location>
</feature>
<keyword evidence="3 6" id="KW-0812">Transmembrane</keyword>
<comment type="caution">
    <text evidence="8">The sequence shown here is derived from an EMBL/GenBank/DDBJ whole genome shotgun (WGS) entry which is preliminary data.</text>
</comment>
<organism evidence="8 9">
    <name type="scientific">Kibdelosporangium banguiense</name>
    <dbReference type="NCBI Taxonomy" id="1365924"/>
    <lineage>
        <taxon>Bacteria</taxon>
        <taxon>Bacillati</taxon>
        <taxon>Actinomycetota</taxon>
        <taxon>Actinomycetes</taxon>
        <taxon>Pseudonocardiales</taxon>
        <taxon>Pseudonocardiaceae</taxon>
        <taxon>Kibdelosporangium</taxon>
    </lineage>
</organism>
<keyword evidence="5 6" id="KW-0472">Membrane</keyword>
<feature type="transmembrane region" description="Helical" evidence="6">
    <location>
        <begin position="362"/>
        <end position="389"/>
    </location>
</feature>
<evidence type="ECO:0000256" key="2">
    <source>
        <dbReference type="ARBA" id="ARBA00022448"/>
    </source>
</evidence>
<dbReference type="InterPro" id="IPR036259">
    <property type="entry name" value="MFS_trans_sf"/>
</dbReference>
<feature type="transmembrane region" description="Helical" evidence="6">
    <location>
        <begin position="266"/>
        <end position="286"/>
    </location>
</feature>
<feature type="transmembrane region" description="Helical" evidence="6">
    <location>
        <begin position="338"/>
        <end position="356"/>
    </location>
</feature>
<name>A0ABS4U267_9PSEU</name>
<dbReference type="Proteomes" id="UP001519332">
    <property type="component" value="Unassembled WGS sequence"/>
</dbReference>
<evidence type="ECO:0000256" key="4">
    <source>
        <dbReference type="ARBA" id="ARBA00022989"/>
    </source>
</evidence>
<evidence type="ECO:0000256" key="1">
    <source>
        <dbReference type="ARBA" id="ARBA00004651"/>
    </source>
</evidence>
<keyword evidence="9" id="KW-1185">Reference proteome</keyword>
<dbReference type="InterPro" id="IPR011701">
    <property type="entry name" value="MFS"/>
</dbReference>
<sequence length="478" mass="48988">MTRSPGRADSRGAVSVLAFSGILGALMQTIVVPLVAELPRLLNTTPDNASWVITATLLSAAVTTPISGRLGDMFGKRRMLVVCVVLLIMGSVLCALTSSLALVIAGRALQGTATSVVPLGISILRDELPPERVATAISLISATLGVGGSIGLPVSALVGQHLDWHLLFWGTAGVGVIALVLIIVVVPESPVRTPGRFDFVGAIGLAAGLMCVLLALTKGAAWGWTSTRVITLMIAGLVILAAWMWFETRVSQPMVDIRISASRPVLLTNLASIMTGFAMYAIALVLPQLLQAPAETGYGLGQSMVVGGLVLAPSGVVMMLLAPLAARISNQHGPRTTLMAGLVIIAVGYVAGIYMMSSVWLLVLVACVSGAGVGLAFAALPALIMGVVPPTETGVANGLNALMRSVGTSLASAAMALILTNLTMPIGPRAVPTATAFQLTFVAGAVAAVIALVLAAFIPSRARLAEHTPALNLNAGRV</sequence>
<dbReference type="PANTHER" id="PTHR42718:SF9">
    <property type="entry name" value="MAJOR FACILITATOR SUPERFAMILY MULTIDRUG TRANSPORTER MFSC"/>
    <property type="match status" value="1"/>
</dbReference>
<evidence type="ECO:0000313" key="9">
    <source>
        <dbReference type="Proteomes" id="UP001519332"/>
    </source>
</evidence>
<feature type="transmembrane region" description="Helical" evidence="6">
    <location>
        <begin position="306"/>
        <end position="326"/>
    </location>
</feature>
<feature type="transmembrane region" description="Helical" evidence="6">
    <location>
        <begin position="436"/>
        <end position="458"/>
    </location>
</feature>
<accession>A0ABS4U267</accession>
<dbReference type="PANTHER" id="PTHR42718">
    <property type="entry name" value="MAJOR FACILITATOR SUPERFAMILY MULTIDRUG TRANSPORTER MFSC"/>
    <property type="match status" value="1"/>
</dbReference>
<feature type="transmembrane region" description="Helical" evidence="6">
    <location>
        <begin position="401"/>
        <end position="424"/>
    </location>
</feature>